<proteinExistence type="predicted"/>
<evidence type="ECO:0000313" key="4">
    <source>
        <dbReference type="EMBL" id="SEH64411.1"/>
    </source>
</evidence>
<keyword evidence="2" id="KW-0472">Membrane</keyword>
<protein>
    <submittedName>
        <fullName evidence="4">Repeat domain (List_Bact_rpt)</fullName>
    </submittedName>
</protein>
<sequence length="849" mass="92019">DGTGIAYTDAQSVLNLSSTDGDQIELFAIWDEITNFIVHYIDSADMVTTVSVDKTDATWSTTDLYPATDPTKTGYVFDKWMYVDATGALIAVTPGTTAYSTLSDAVDPNVVQAEVTLYAAWLKLVDYKVTYWTTDDNGATLVYGGFTGHGTDVEGTVITPSTMADATHNWSNVSHIPGYVFDVPATTNYGIDSITLDPTLTDQELKLVFVRRSDYILIYDPNYVDNGVPATTDIQNAFWAQDGLDAHSASRRGYTLIGWNTAADGSGKNVVATDKYGQLVLLVDPTASDTDVTTLTLYGLWQEKSDFKVVYDNNYISVGAKYRPASTVTAADREHVAWTAGDLEPVDASVIVAPKGYHLGGWTYIADGNVFDIDSTDQYNTISDTLSPAAALDQITLYAKWIENEIELKYVTGEIDTTTGAFSANASAGTVSRSSETITVVSGTALGAIAAPNPGWHFVKWIRLDASLLTSALMTASTTGFNDLPTDMTQLAFASIQNVTDGLWYGETYMALFEKNDPATLIYDKNASDATGTIADVVEPFGTILTLDSGKNDIETPSDLTDGFKRDHYTLLGWNTKADLSGTHYDLSFDGFELPEGTTVLYAEWEINKGRLIYDKNAQDATGTIADVVKPYGTHITLDSGTEDTTVTIEDGFRRPHYKLVGWNTEPDYSGIHYDLSQGWTMPDGTTVLYAEWEKLTFEIEVSKPTEGGTIIGGDPEPIPYGEPIPEGWVTVIPDSGKHISGWTYVILDEDGVIHTGTIDDPTKLIVTGKVTLTPIFEDDVVESEGDVIEPTPASAKNIGPNVAGKGERIPQTGDLFDGSLAIVLIGAAVTLILPAIVLRRRNDDREEA</sequence>
<gene>
    <name evidence="4" type="ORF">SAMN05216447_1091</name>
</gene>
<dbReference type="InterPro" id="IPR042229">
    <property type="entry name" value="Listeria/Bacterioides_rpt_sf"/>
</dbReference>
<evidence type="ECO:0000256" key="1">
    <source>
        <dbReference type="ARBA" id="ARBA00004196"/>
    </source>
</evidence>
<keyword evidence="2" id="KW-1133">Transmembrane helix</keyword>
<dbReference type="Pfam" id="PF09479">
    <property type="entry name" value="Flg_new"/>
    <property type="match status" value="3"/>
</dbReference>
<name>A0A1H6JUX2_9ACTN</name>
<feature type="transmembrane region" description="Helical" evidence="2">
    <location>
        <begin position="819"/>
        <end position="839"/>
    </location>
</feature>
<dbReference type="InterPro" id="IPR013378">
    <property type="entry name" value="InlB-like_B-rpt"/>
</dbReference>
<dbReference type="Pfam" id="PF18998">
    <property type="entry name" value="Flg_new_2"/>
    <property type="match status" value="1"/>
</dbReference>
<organism evidence="4 5">
    <name type="scientific">Parafannyhessea umbonata</name>
    <dbReference type="NCBI Taxonomy" id="604330"/>
    <lineage>
        <taxon>Bacteria</taxon>
        <taxon>Bacillati</taxon>
        <taxon>Actinomycetota</taxon>
        <taxon>Coriobacteriia</taxon>
        <taxon>Coriobacteriales</taxon>
        <taxon>Atopobiaceae</taxon>
        <taxon>Parafannyhessea</taxon>
    </lineage>
</organism>
<keyword evidence="2" id="KW-0812">Transmembrane</keyword>
<dbReference type="Gene3D" id="2.60.40.4270">
    <property type="entry name" value="Listeria-Bacteroides repeat domain"/>
    <property type="match status" value="2"/>
</dbReference>
<evidence type="ECO:0000256" key="2">
    <source>
        <dbReference type="SAM" id="Phobius"/>
    </source>
</evidence>
<reference evidence="4 5" key="1">
    <citation type="submission" date="2016-10" db="EMBL/GenBank/DDBJ databases">
        <authorList>
            <person name="Varghese N."/>
            <person name="Submissions S."/>
        </authorList>
    </citation>
    <scope>NUCLEOTIDE SEQUENCE [LARGE SCALE GENOMIC DNA]</scope>
    <source>
        <strain evidence="4 5">WCP15</strain>
    </source>
</reference>
<evidence type="ECO:0000259" key="3">
    <source>
        <dbReference type="Pfam" id="PF18998"/>
    </source>
</evidence>
<comment type="subcellular location">
    <subcellularLocation>
        <location evidence="1">Cell envelope</location>
    </subcellularLocation>
</comment>
<accession>A0A1H6JUX2</accession>
<feature type="domain" description="Bacterial repeat" evidence="3">
    <location>
        <begin position="425"/>
        <end position="468"/>
    </location>
</feature>
<keyword evidence="5" id="KW-1185">Reference proteome</keyword>
<feature type="non-terminal residue" evidence="4">
    <location>
        <position position="1"/>
    </location>
</feature>
<comment type="caution">
    <text evidence="4">The sequence shown here is derived from an EMBL/GenBank/DDBJ whole genome shotgun (WGS) entry which is preliminary data.</text>
</comment>
<evidence type="ECO:0000313" key="5">
    <source>
        <dbReference type="Proteomes" id="UP000199135"/>
    </source>
</evidence>
<dbReference type="RefSeq" id="WP_180363895.1">
    <property type="nucleotide sequence ID" value="NZ_FNWT01000009.1"/>
</dbReference>
<dbReference type="EMBL" id="FNWT01000009">
    <property type="protein sequence ID" value="SEH64411.1"/>
    <property type="molecule type" value="Genomic_DNA"/>
</dbReference>
<dbReference type="InterPro" id="IPR044060">
    <property type="entry name" value="Bacterial_rp_domain"/>
</dbReference>
<dbReference type="Proteomes" id="UP000199135">
    <property type="component" value="Unassembled WGS sequence"/>
</dbReference>